<feature type="domain" description="Fatty acid hydroxylase" evidence="6">
    <location>
        <begin position="121"/>
        <end position="255"/>
    </location>
</feature>
<evidence type="ECO:0000256" key="2">
    <source>
        <dbReference type="ARBA" id="ARBA00022692"/>
    </source>
</evidence>
<evidence type="ECO:0000256" key="4">
    <source>
        <dbReference type="ARBA" id="ARBA00023136"/>
    </source>
</evidence>
<dbReference type="Pfam" id="PF04116">
    <property type="entry name" value="FA_hydroxylase"/>
    <property type="match status" value="1"/>
</dbReference>
<evidence type="ECO:0000313" key="8">
    <source>
        <dbReference type="Proteomes" id="UP001589607"/>
    </source>
</evidence>
<keyword evidence="7" id="KW-0560">Oxidoreductase</keyword>
<evidence type="ECO:0000259" key="6">
    <source>
        <dbReference type="Pfam" id="PF04116"/>
    </source>
</evidence>
<dbReference type="InterPro" id="IPR006694">
    <property type="entry name" value="Fatty_acid_hydroxylase"/>
</dbReference>
<evidence type="ECO:0000256" key="1">
    <source>
        <dbReference type="ARBA" id="ARBA00004370"/>
    </source>
</evidence>
<comment type="subcellular location">
    <subcellularLocation>
        <location evidence="1">Membrane</location>
    </subcellularLocation>
</comment>
<proteinExistence type="predicted"/>
<evidence type="ECO:0000256" key="3">
    <source>
        <dbReference type="ARBA" id="ARBA00022989"/>
    </source>
</evidence>
<organism evidence="7 8">
    <name type="scientific">Flavobacterium jumunjinense</name>
    <dbReference type="NCBI Taxonomy" id="998845"/>
    <lineage>
        <taxon>Bacteria</taxon>
        <taxon>Pseudomonadati</taxon>
        <taxon>Bacteroidota</taxon>
        <taxon>Flavobacteriia</taxon>
        <taxon>Flavobacteriales</taxon>
        <taxon>Flavobacteriaceae</taxon>
        <taxon>Flavobacterium</taxon>
    </lineage>
</organism>
<dbReference type="EC" id="1.-.-.-" evidence="7"/>
<accession>A0ABV5GU53</accession>
<dbReference type="EMBL" id="JBHMEY010000096">
    <property type="protein sequence ID" value="MFB9098927.1"/>
    <property type="molecule type" value="Genomic_DNA"/>
</dbReference>
<reference evidence="7 8" key="1">
    <citation type="submission" date="2024-09" db="EMBL/GenBank/DDBJ databases">
        <authorList>
            <person name="Sun Q."/>
            <person name="Mori K."/>
        </authorList>
    </citation>
    <scope>NUCLEOTIDE SEQUENCE [LARGE SCALE GENOMIC DNA]</scope>
    <source>
        <strain evidence="7 8">CECT 7955</strain>
    </source>
</reference>
<gene>
    <name evidence="7" type="ORF">ACFFVF_20660</name>
</gene>
<protein>
    <submittedName>
        <fullName evidence="7">Sterol desaturase family protein</fullName>
        <ecNumber evidence="7">1.-.-.-</ecNumber>
    </submittedName>
</protein>
<dbReference type="InterPro" id="IPR050307">
    <property type="entry name" value="Sterol_Desaturase_Related"/>
</dbReference>
<feature type="transmembrane region" description="Helical" evidence="5">
    <location>
        <begin position="31"/>
        <end position="50"/>
    </location>
</feature>
<evidence type="ECO:0000256" key="5">
    <source>
        <dbReference type="SAM" id="Phobius"/>
    </source>
</evidence>
<keyword evidence="4 5" id="KW-0472">Membrane</keyword>
<dbReference type="Proteomes" id="UP001589607">
    <property type="component" value="Unassembled WGS sequence"/>
</dbReference>
<dbReference type="PANTHER" id="PTHR11863">
    <property type="entry name" value="STEROL DESATURASE"/>
    <property type="match status" value="1"/>
</dbReference>
<sequence>MNKYQEIIVNSYSDHFNYLKNELVNLHVENYFYGLIIISLIVFALENIFPWRKNQAVFRKDFWLDTFYMFFNFFLLNLIILMAMNNVTAQLFNDFLGLFNLELKSLQLVDLSELPKPLALFIFFIVSDFVQWNTHRLLHRYEFFWKFHKVHHSVKEMGFAAHLRYHWMEPVVYKTLLYVPMAIIGGFSIQDVFIVHFITIAIGHLNHANLGWDYGFLKYIFNNPKMHIWHHSKEMPRKYGANYGISLSIWDYLFKSDYIPKDGKDIELGFDDDEEFPDSFLKQEAYPLKF</sequence>
<evidence type="ECO:0000313" key="7">
    <source>
        <dbReference type="EMBL" id="MFB9098927.1"/>
    </source>
</evidence>
<keyword evidence="3 5" id="KW-1133">Transmembrane helix</keyword>
<dbReference type="GO" id="GO:0016491">
    <property type="term" value="F:oxidoreductase activity"/>
    <property type="evidence" value="ECO:0007669"/>
    <property type="project" value="UniProtKB-KW"/>
</dbReference>
<dbReference type="RefSeq" id="WP_236457263.1">
    <property type="nucleotide sequence ID" value="NZ_CBCSGE010000012.1"/>
</dbReference>
<feature type="transmembrane region" description="Helical" evidence="5">
    <location>
        <begin position="62"/>
        <end position="84"/>
    </location>
</feature>
<comment type="caution">
    <text evidence="7">The sequence shown here is derived from an EMBL/GenBank/DDBJ whole genome shotgun (WGS) entry which is preliminary data.</text>
</comment>
<keyword evidence="8" id="KW-1185">Reference proteome</keyword>
<name>A0ABV5GU53_9FLAO</name>
<keyword evidence="2 5" id="KW-0812">Transmembrane</keyword>